<accession>A0ABY1K3H4</accession>
<name>A0ABY1K3H4_9BACL</name>
<gene>
    <name evidence="1" type="ORF">SAMN05421578_108209</name>
</gene>
<proteinExistence type="predicted"/>
<evidence type="ECO:0000313" key="1">
    <source>
        <dbReference type="EMBL" id="SIR20284.1"/>
    </source>
</evidence>
<dbReference type="RefSeq" id="WP_156510085.1">
    <property type="nucleotide sequence ID" value="NZ_FTNK01000008.1"/>
</dbReference>
<sequence>MAGTTAGDLTGGASMTLQQVSSLAIKKNPAFIYMKAGFLHTYLIHELDRL</sequence>
<protein>
    <submittedName>
        <fullName evidence="1">Uncharacterized protein</fullName>
    </submittedName>
</protein>
<dbReference type="Proteomes" id="UP000186666">
    <property type="component" value="Unassembled WGS sequence"/>
</dbReference>
<organism evidence="1 2">
    <name type="scientific">Paenibacillus macquariensis</name>
    <dbReference type="NCBI Taxonomy" id="948756"/>
    <lineage>
        <taxon>Bacteria</taxon>
        <taxon>Bacillati</taxon>
        <taxon>Bacillota</taxon>
        <taxon>Bacilli</taxon>
        <taxon>Bacillales</taxon>
        <taxon>Paenibacillaceae</taxon>
        <taxon>Paenibacillus</taxon>
    </lineage>
</organism>
<evidence type="ECO:0000313" key="2">
    <source>
        <dbReference type="Proteomes" id="UP000186666"/>
    </source>
</evidence>
<dbReference type="EMBL" id="FTNK01000008">
    <property type="protein sequence ID" value="SIR20284.1"/>
    <property type="molecule type" value="Genomic_DNA"/>
</dbReference>
<reference evidence="1 2" key="1">
    <citation type="submission" date="2017-01" db="EMBL/GenBank/DDBJ databases">
        <authorList>
            <person name="Varghese N."/>
            <person name="Submissions S."/>
        </authorList>
    </citation>
    <scope>NUCLEOTIDE SEQUENCE [LARGE SCALE GENOMIC DNA]</scope>
    <source>
        <strain evidence="1 2">ATCC 23464</strain>
    </source>
</reference>
<comment type="caution">
    <text evidence="1">The sequence shown here is derived from an EMBL/GenBank/DDBJ whole genome shotgun (WGS) entry which is preliminary data.</text>
</comment>
<keyword evidence="2" id="KW-1185">Reference proteome</keyword>